<dbReference type="SUPFAM" id="SSF51338">
    <property type="entry name" value="Composite domain of metallo-dependent hydrolases"/>
    <property type="match status" value="1"/>
</dbReference>
<dbReference type="SUPFAM" id="SSF51556">
    <property type="entry name" value="Metallo-dependent hydrolases"/>
    <property type="match status" value="1"/>
</dbReference>
<dbReference type="Gene3D" id="3.20.20.140">
    <property type="entry name" value="Metal-dependent hydrolases"/>
    <property type="match status" value="1"/>
</dbReference>
<evidence type="ECO:0000313" key="4">
    <source>
        <dbReference type="Proteomes" id="UP000266292"/>
    </source>
</evidence>
<evidence type="ECO:0000313" key="3">
    <source>
        <dbReference type="EMBL" id="ARS34538.1"/>
    </source>
</evidence>
<dbReference type="InterPro" id="IPR032466">
    <property type="entry name" value="Metal_Hydrolase"/>
</dbReference>
<dbReference type="PANTHER" id="PTHR11647:SF1">
    <property type="entry name" value="COLLAPSIN RESPONSE MEDIATOR PROTEIN"/>
    <property type="match status" value="1"/>
</dbReference>
<organism evidence="3 4">
    <name type="scientific">Pontibacter actiniarum</name>
    <dbReference type="NCBI Taxonomy" id="323450"/>
    <lineage>
        <taxon>Bacteria</taxon>
        <taxon>Pseudomonadati</taxon>
        <taxon>Bacteroidota</taxon>
        <taxon>Cytophagia</taxon>
        <taxon>Cytophagales</taxon>
        <taxon>Hymenobacteraceae</taxon>
        <taxon>Pontibacter</taxon>
    </lineage>
</organism>
<feature type="domain" description="Amidohydrolase 3" evidence="2">
    <location>
        <begin position="389"/>
        <end position="501"/>
    </location>
</feature>
<sequence length="523" mass="56751">MKHQGNTMQRILSLLLLAAFFSSCQQAKKQAADSKAITYDLLIKGATVVDGTGLAPYAANILVAGDSIALIDRDTTANYTADRAIEARGLVLTPGFIDTHAHGDPMATPDFRNFLAMGVTTIALGQDGFSPSQEDLRVWMDSVAAVEPAVNIAMFVGHGTLRLLSGTGYDSIPSEENTARMQQLLAQALDAGCYGMTTGLEYMPGYYAGSAELNRLAQVVGEKGGLIMSHMRNEDDAYVEASIKELLAQGKHCPVHISHIKVVFGKGEARAKHILQLLDSARATGTNVTADIYPYTASYTGIGLLFPDWALKPHDYQQVLATQRDALSTYLRNRVTLRNGPEATLLGSGPYKGKTLAQIAKELNKPFEEILMEDIGPYGASGAYFVMNEPLQDALLTDPHVMICTDGSPTMNHPRGFGAFARVIETYVQDKKVLPLEEAIWKMSGLPAKTIGLPDRGTIKAGNKADLLLFKPSDVKENATYENPYQLASGFRYVIVNGRMVKEGDNFSPGRAGKMLRKQPVQQ</sequence>
<dbReference type="Proteomes" id="UP000266292">
    <property type="component" value="Chromosome"/>
</dbReference>
<dbReference type="AlphaFoldDB" id="A0A1X9YNR6"/>
<dbReference type="STRING" id="709015.GCA_000472485_00647"/>
<feature type="signal peptide" evidence="1">
    <location>
        <begin position="1"/>
        <end position="27"/>
    </location>
</feature>
<keyword evidence="1" id="KW-0732">Signal</keyword>
<dbReference type="PANTHER" id="PTHR11647">
    <property type="entry name" value="HYDRANTOINASE/DIHYDROPYRIMIDINASE FAMILY MEMBER"/>
    <property type="match status" value="1"/>
</dbReference>
<evidence type="ECO:0000256" key="1">
    <source>
        <dbReference type="SAM" id="SignalP"/>
    </source>
</evidence>
<reference evidence="4" key="1">
    <citation type="submission" date="2017-05" db="EMBL/GenBank/DDBJ databases">
        <authorList>
            <person name="Ray J."/>
            <person name="Price M."/>
            <person name="Deutschbauer A."/>
        </authorList>
    </citation>
    <scope>NUCLEOTIDE SEQUENCE [LARGE SCALE GENOMIC DNA]</scope>
    <source>
        <strain evidence="4">DSM 19842</strain>
    </source>
</reference>
<feature type="chain" id="PRO_5010995896" evidence="1">
    <location>
        <begin position="28"/>
        <end position="523"/>
    </location>
</feature>
<proteinExistence type="predicted"/>
<dbReference type="InterPro" id="IPR023100">
    <property type="entry name" value="D-aminoacylase_insert_dom_sf"/>
</dbReference>
<dbReference type="InterPro" id="IPR050378">
    <property type="entry name" value="Metallo-dep_Hydrolases_sf"/>
</dbReference>
<evidence type="ECO:0000259" key="2">
    <source>
        <dbReference type="Pfam" id="PF07969"/>
    </source>
</evidence>
<dbReference type="GO" id="GO:0016811">
    <property type="term" value="F:hydrolase activity, acting on carbon-nitrogen (but not peptide) bonds, in linear amides"/>
    <property type="evidence" value="ECO:0007669"/>
    <property type="project" value="InterPro"/>
</dbReference>
<dbReference type="InterPro" id="IPR013108">
    <property type="entry name" value="Amidohydro_3"/>
</dbReference>
<dbReference type="Pfam" id="PF07969">
    <property type="entry name" value="Amidohydro_3"/>
    <property type="match status" value="1"/>
</dbReference>
<protein>
    <submittedName>
        <fullName evidence="3">N-acyl-D-amino acid deacylase</fullName>
    </submittedName>
</protein>
<dbReference type="EMBL" id="CP021235">
    <property type="protein sequence ID" value="ARS34538.1"/>
    <property type="molecule type" value="Genomic_DNA"/>
</dbReference>
<accession>A0A1X9YNR6</accession>
<dbReference type="Gene3D" id="2.30.40.10">
    <property type="entry name" value="Urease, subunit C, domain 1"/>
    <property type="match status" value="1"/>
</dbReference>
<dbReference type="RefSeq" id="WP_025604557.1">
    <property type="nucleotide sequence ID" value="NZ_CP021235.1"/>
</dbReference>
<gene>
    <name evidence="3" type="ORF">CA264_03265</name>
</gene>
<dbReference type="Gene3D" id="3.30.1490.130">
    <property type="entry name" value="D-aminoacylase. Domain 3"/>
    <property type="match status" value="1"/>
</dbReference>
<name>A0A1X9YNR6_9BACT</name>
<keyword evidence="4" id="KW-1185">Reference proteome</keyword>
<dbReference type="KEGG" id="pact:CA264_03265"/>
<dbReference type="InterPro" id="IPR011059">
    <property type="entry name" value="Metal-dep_hydrolase_composite"/>
</dbReference>
<dbReference type="PROSITE" id="PS51257">
    <property type="entry name" value="PROKAR_LIPOPROTEIN"/>
    <property type="match status" value="1"/>
</dbReference>